<dbReference type="InterPro" id="IPR049566">
    <property type="entry name" value="WDR59_RTC1-like_RING_Znf"/>
</dbReference>
<dbReference type="AlphaFoldDB" id="A0A9D4E5Q9"/>
<evidence type="ECO:0000313" key="6">
    <source>
        <dbReference type="EMBL" id="KAH3774357.1"/>
    </source>
</evidence>
<dbReference type="PANTHER" id="PTHR46170">
    <property type="entry name" value="GATOR COMPLEX PROTEIN WDR59"/>
    <property type="match status" value="1"/>
</dbReference>
<dbReference type="CDD" id="cd16692">
    <property type="entry name" value="mRING-H2-C3H3C2_WDR59"/>
    <property type="match status" value="1"/>
</dbReference>
<dbReference type="InterPro" id="IPR049567">
    <property type="entry name" value="WDR59-like"/>
</dbReference>
<evidence type="ECO:0000256" key="3">
    <source>
        <dbReference type="ARBA" id="ARBA00038452"/>
    </source>
</evidence>
<dbReference type="SUPFAM" id="SSF50978">
    <property type="entry name" value="WD40 repeat-like"/>
    <property type="match status" value="1"/>
</dbReference>
<evidence type="ECO:0000256" key="4">
    <source>
        <dbReference type="PROSITE-ProRule" id="PRU00221"/>
    </source>
</evidence>
<dbReference type="InterPro" id="IPR039456">
    <property type="entry name" value="WDR59_mRING-H2-C3H3C2"/>
</dbReference>
<name>A0A9D4E5Q9_DREPO</name>
<dbReference type="InterPro" id="IPR006575">
    <property type="entry name" value="RWD_dom"/>
</dbReference>
<accession>A0A9D4E5Q9</accession>
<feature type="domain" description="RWD" evidence="5">
    <location>
        <begin position="194"/>
        <end position="296"/>
    </location>
</feature>
<comment type="similarity">
    <text evidence="3">Belongs to the WD repeat WDR59 family.</text>
</comment>
<feature type="non-terminal residue" evidence="6">
    <location>
        <position position="1"/>
    </location>
</feature>
<dbReference type="GO" id="GO:0034198">
    <property type="term" value="P:cellular response to amino acid starvation"/>
    <property type="evidence" value="ECO:0007669"/>
    <property type="project" value="TreeGrafter"/>
</dbReference>
<dbReference type="GO" id="GO:1904263">
    <property type="term" value="P:positive regulation of TORC1 signaling"/>
    <property type="evidence" value="ECO:0007669"/>
    <property type="project" value="TreeGrafter"/>
</dbReference>
<proteinExistence type="inferred from homology"/>
<dbReference type="InterPro" id="IPR016135">
    <property type="entry name" value="UBQ-conjugating_enzyme/RWD"/>
</dbReference>
<dbReference type="SMART" id="SM00320">
    <property type="entry name" value="WD40"/>
    <property type="match status" value="2"/>
</dbReference>
<dbReference type="PROSITE" id="PS50082">
    <property type="entry name" value="WD_REPEATS_2"/>
    <property type="match status" value="1"/>
</dbReference>
<dbReference type="Proteomes" id="UP000828390">
    <property type="component" value="Unassembled WGS sequence"/>
</dbReference>
<protein>
    <recommendedName>
        <fullName evidence="5">RWD domain-containing protein</fullName>
    </recommendedName>
</protein>
<dbReference type="Pfam" id="PF17120">
    <property type="entry name" value="zf-RING_16"/>
    <property type="match status" value="1"/>
</dbReference>
<reference evidence="6" key="1">
    <citation type="journal article" date="2019" name="bioRxiv">
        <title>The Genome of the Zebra Mussel, Dreissena polymorpha: A Resource for Invasive Species Research.</title>
        <authorList>
            <person name="McCartney M.A."/>
            <person name="Auch B."/>
            <person name="Kono T."/>
            <person name="Mallez S."/>
            <person name="Zhang Y."/>
            <person name="Obille A."/>
            <person name="Becker A."/>
            <person name="Abrahante J.E."/>
            <person name="Garbe J."/>
            <person name="Badalamenti J.P."/>
            <person name="Herman A."/>
            <person name="Mangelson H."/>
            <person name="Liachko I."/>
            <person name="Sullivan S."/>
            <person name="Sone E.D."/>
            <person name="Koren S."/>
            <person name="Silverstein K.A.T."/>
            <person name="Beckman K.B."/>
            <person name="Gohl D.M."/>
        </authorList>
    </citation>
    <scope>NUCLEOTIDE SEQUENCE</scope>
    <source>
        <strain evidence="6">Duluth1</strain>
        <tissue evidence="6">Whole animal</tissue>
    </source>
</reference>
<dbReference type="EMBL" id="JAIWYP010000009">
    <property type="protein sequence ID" value="KAH3774357.1"/>
    <property type="molecule type" value="Genomic_DNA"/>
</dbReference>
<reference evidence="6" key="2">
    <citation type="submission" date="2020-11" db="EMBL/GenBank/DDBJ databases">
        <authorList>
            <person name="McCartney M.A."/>
            <person name="Auch B."/>
            <person name="Kono T."/>
            <person name="Mallez S."/>
            <person name="Becker A."/>
            <person name="Gohl D.M."/>
            <person name="Silverstein K.A.T."/>
            <person name="Koren S."/>
            <person name="Bechman K.B."/>
            <person name="Herman A."/>
            <person name="Abrahante J.E."/>
            <person name="Garbe J."/>
        </authorList>
    </citation>
    <scope>NUCLEOTIDE SEQUENCE</scope>
    <source>
        <strain evidence="6">Duluth1</strain>
        <tissue evidence="6">Whole animal</tissue>
    </source>
</reference>
<keyword evidence="1 4" id="KW-0853">WD repeat</keyword>
<dbReference type="SMART" id="SM00591">
    <property type="entry name" value="RWD"/>
    <property type="match status" value="1"/>
</dbReference>
<feature type="repeat" description="WD" evidence="4">
    <location>
        <begin position="9"/>
        <end position="42"/>
    </location>
</feature>
<gene>
    <name evidence="6" type="ORF">DPMN_175738</name>
</gene>
<dbReference type="GO" id="GO:0035859">
    <property type="term" value="C:Seh1-associated complex"/>
    <property type="evidence" value="ECO:0007669"/>
    <property type="project" value="TreeGrafter"/>
</dbReference>
<dbReference type="InterPro" id="IPR036322">
    <property type="entry name" value="WD40_repeat_dom_sf"/>
</dbReference>
<evidence type="ECO:0000256" key="2">
    <source>
        <dbReference type="ARBA" id="ARBA00022737"/>
    </source>
</evidence>
<dbReference type="Pfam" id="PF05773">
    <property type="entry name" value="RWD"/>
    <property type="match status" value="1"/>
</dbReference>
<dbReference type="InterPro" id="IPR001680">
    <property type="entry name" value="WD40_rpt"/>
</dbReference>
<comment type="caution">
    <text evidence="6">The sequence shown here is derived from an EMBL/GenBank/DDBJ whole genome shotgun (WGS) entry which is preliminary data.</text>
</comment>
<organism evidence="6 7">
    <name type="scientific">Dreissena polymorpha</name>
    <name type="common">Zebra mussel</name>
    <name type="synonym">Mytilus polymorpha</name>
    <dbReference type="NCBI Taxonomy" id="45954"/>
    <lineage>
        <taxon>Eukaryota</taxon>
        <taxon>Metazoa</taxon>
        <taxon>Spiralia</taxon>
        <taxon>Lophotrochozoa</taxon>
        <taxon>Mollusca</taxon>
        <taxon>Bivalvia</taxon>
        <taxon>Autobranchia</taxon>
        <taxon>Heteroconchia</taxon>
        <taxon>Euheterodonta</taxon>
        <taxon>Imparidentia</taxon>
        <taxon>Neoheterodontei</taxon>
        <taxon>Myida</taxon>
        <taxon>Dreissenoidea</taxon>
        <taxon>Dreissenidae</taxon>
        <taxon>Dreissena</taxon>
    </lineage>
</organism>
<dbReference type="Gene3D" id="3.10.110.10">
    <property type="entry name" value="Ubiquitin Conjugating Enzyme"/>
    <property type="match status" value="1"/>
</dbReference>
<dbReference type="SUPFAM" id="SSF54495">
    <property type="entry name" value="UBC-like"/>
    <property type="match status" value="1"/>
</dbReference>
<dbReference type="PROSITE" id="PS50908">
    <property type="entry name" value="RWD"/>
    <property type="match status" value="1"/>
</dbReference>
<evidence type="ECO:0000313" key="7">
    <source>
        <dbReference type="Proteomes" id="UP000828390"/>
    </source>
</evidence>
<dbReference type="GO" id="GO:0035591">
    <property type="term" value="F:signaling adaptor activity"/>
    <property type="evidence" value="ECO:0007669"/>
    <property type="project" value="TreeGrafter"/>
</dbReference>
<dbReference type="GO" id="GO:0005774">
    <property type="term" value="C:vacuolar membrane"/>
    <property type="evidence" value="ECO:0007669"/>
    <property type="project" value="TreeGrafter"/>
</dbReference>
<keyword evidence="7" id="KW-1185">Reference proteome</keyword>
<evidence type="ECO:0000256" key="1">
    <source>
        <dbReference type="ARBA" id="ARBA00022574"/>
    </source>
</evidence>
<dbReference type="PANTHER" id="PTHR46170:SF1">
    <property type="entry name" value="GATOR COMPLEX PROTEIN WDR59"/>
    <property type="match status" value="1"/>
</dbReference>
<dbReference type="Gene3D" id="2.130.10.10">
    <property type="entry name" value="YVTN repeat-like/Quinoprotein amine dehydrogenase"/>
    <property type="match status" value="1"/>
</dbReference>
<evidence type="ECO:0000259" key="5">
    <source>
        <dbReference type="PROSITE" id="PS50908"/>
    </source>
</evidence>
<keyword evidence="2" id="KW-0677">Repeat</keyword>
<dbReference type="InterPro" id="IPR015943">
    <property type="entry name" value="WD40/YVTN_repeat-like_dom_sf"/>
</dbReference>
<sequence length="828" mass="93477">KGNTPVLYHTAHLAKIHGLDWSPFKENCFTTASQDGSAKFWDHTNFRQYKGMLKSGLPVWRAKYTPFGDGLISVVMSTLSRGDNSLFMWNNLSLNEPVHQFVGHMGTVVEYMWRKKKEDEKDYQLVSWSRDQNLKIWKVDSQLQRLCGHEVLDCVDETLLESTDSTREVLQSMSAPEVTMGTSQSERQTMTLMQEFSLVNKFIPNVTINVLDSANRYCSMSINSGKHAICVTVTFPEEYPNNAPPNFDLTSSTGLPPALIKKLLRVMNETIQKSVKKNLNCLEPCIRQVASAFDSMNLEERKTPDTDPFPVTGGFHAPFIHPLPFSGYQDNSIPFPRTCGAQFNSVGLLICFRRSKEAIIGEEKTPKALSELAVISSTNRVRSATSSASYALYSRSPPTPKSEIGSVGQWYIQNKRQRTKSRTFKDIPEGKRSIGDKDRVVKDKKRKGMRLEPVLIYDTHYLLNIHRELGEKYSLNLNNLTAMCEHNKIEAASVGRRDLVRLWSLIPVIHNPSLHPDLNPDAGTPWAQRPLGRGMVESLMNHYKSIGDIQTLAMLCCVFWDRNYFQSLSSLNSNAIKKSASKVSLEFEPVNFYNPYHTVSSMSGLLRSFNKNLQQPVYQSQVDENAVSDNALSPSSQLTTISSPMATIAMAPNSSTPSRAMVKLKRSNSYNDLSFEDYKFADESQPKETIEEQERKQHESNCRMLDPSKYVQFDHMLKVYADILARWGLRNQAAHIKKHVTVRPQSHSGIEFGVRCFKCETEVRGVKCTNCGHPAFHCAICHTGVKGSSNFCLNCGHGGHSSHMQEWFKHETQCPSGCGCLCLKWNPF</sequence>